<evidence type="ECO:0000313" key="3">
    <source>
        <dbReference type="Proteomes" id="UP001212803"/>
    </source>
</evidence>
<dbReference type="GO" id="GO:0008168">
    <property type="term" value="F:methyltransferase activity"/>
    <property type="evidence" value="ECO:0007669"/>
    <property type="project" value="UniProtKB-KW"/>
</dbReference>
<dbReference type="SUPFAM" id="SSF53335">
    <property type="entry name" value="S-adenosyl-L-methionine-dependent methyltransferases"/>
    <property type="match status" value="1"/>
</dbReference>
<organism evidence="2 3">
    <name type="scientific">Tepidiforma flava</name>
    <dbReference type="NCBI Taxonomy" id="3004094"/>
    <lineage>
        <taxon>Bacteria</taxon>
        <taxon>Bacillati</taxon>
        <taxon>Chloroflexota</taxon>
        <taxon>Tepidiformia</taxon>
        <taxon>Tepidiformales</taxon>
        <taxon>Tepidiformaceae</taxon>
        <taxon>Tepidiforma</taxon>
    </lineage>
</organism>
<gene>
    <name evidence="2" type="ORF">O0235_04220</name>
</gene>
<keyword evidence="2" id="KW-0489">Methyltransferase</keyword>
<dbReference type="InterPro" id="IPR029063">
    <property type="entry name" value="SAM-dependent_MTases_sf"/>
</dbReference>
<accession>A0ABY7M8B4</accession>
<name>A0ABY7M8B4_9CHLR</name>
<proteinExistence type="predicted"/>
<sequence length="288" mass="31352">MTGAERLLRPPLEDALAAYRAQVLANRAYIDALEGERPPGHDYWASRAPSFRPGRAPLPELGLLLELAEPGDTWLDIGAGGGRFAVPLAERVARVVAIEPSPSMRAQLAEAAREAGRDNIEIVELTWPPADGAAAPEGDVSLAANVLYAIDDVGAFIAAMERQTRRTCAVVAFDRAPNTPLPGLWRELWGSEFRELPALREIVAVLLAMGRRVRVEPLPPVPLEPRPAGDIANDYAWMYHVRPGIPGYEAKLERFRELVAKHCGAGGGLAVPPVVRRYSSVISWPVER</sequence>
<reference evidence="2 3" key="1">
    <citation type="journal article" date="2023" name="ISME J.">
        <title>Thermophilic Dehalococcoidia with unusual traits shed light on an unexpected past.</title>
        <authorList>
            <person name="Palmer M."/>
            <person name="Covington J.K."/>
            <person name="Zhou E.M."/>
            <person name="Thomas S.C."/>
            <person name="Habib N."/>
            <person name="Seymour C.O."/>
            <person name="Lai D."/>
            <person name="Johnston J."/>
            <person name="Hashimi A."/>
            <person name="Jiao J.Y."/>
            <person name="Muok A.R."/>
            <person name="Liu L."/>
            <person name="Xian W.D."/>
            <person name="Zhi X.Y."/>
            <person name="Li M.M."/>
            <person name="Silva L.P."/>
            <person name="Bowen B.P."/>
            <person name="Louie K."/>
            <person name="Briegel A."/>
            <person name="Pett-Ridge J."/>
            <person name="Weber P.K."/>
            <person name="Tocheva E.I."/>
            <person name="Woyke T."/>
            <person name="Northen T.R."/>
            <person name="Mayali X."/>
            <person name="Li W.J."/>
            <person name="Hedlund B.P."/>
        </authorList>
    </citation>
    <scope>NUCLEOTIDE SEQUENCE [LARGE SCALE GENOMIC DNA]</scope>
    <source>
        <strain evidence="2 3">YIM 72310</strain>
    </source>
</reference>
<dbReference type="InterPro" id="IPR013217">
    <property type="entry name" value="Methyltransf_12"/>
</dbReference>
<dbReference type="Gene3D" id="3.40.50.150">
    <property type="entry name" value="Vaccinia Virus protein VP39"/>
    <property type="match status" value="1"/>
</dbReference>
<dbReference type="CDD" id="cd02440">
    <property type="entry name" value="AdoMet_MTases"/>
    <property type="match status" value="1"/>
</dbReference>
<dbReference type="EMBL" id="CP115149">
    <property type="protein sequence ID" value="WBL36771.1"/>
    <property type="molecule type" value="Genomic_DNA"/>
</dbReference>
<evidence type="ECO:0000313" key="2">
    <source>
        <dbReference type="EMBL" id="WBL36771.1"/>
    </source>
</evidence>
<protein>
    <submittedName>
        <fullName evidence="2">Methyltransferase domain-containing protein</fullName>
    </submittedName>
</protein>
<dbReference type="Proteomes" id="UP001212803">
    <property type="component" value="Chromosome"/>
</dbReference>
<feature type="domain" description="Methyltransferase type 12" evidence="1">
    <location>
        <begin position="75"/>
        <end position="161"/>
    </location>
</feature>
<dbReference type="GO" id="GO:0032259">
    <property type="term" value="P:methylation"/>
    <property type="evidence" value="ECO:0007669"/>
    <property type="project" value="UniProtKB-KW"/>
</dbReference>
<keyword evidence="3" id="KW-1185">Reference proteome</keyword>
<keyword evidence="2" id="KW-0808">Transferase</keyword>
<dbReference type="RefSeq" id="WP_270057288.1">
    <property type="nucleotide sequence ID" value="NZ_CP115149.1"/>
</dbReference>
<evidence type="ECO:0000259" key="1">
    <source>
        <dbReference type="Pfam" id="PF08242"/>
    </source>
</evidence>
<dbReference type="Pfam" id="PF08242">
    <property type="entry name" value="Methyltransf_12"/>
    <property type="match status" value="1"/>
</dbReference>